<dbReference type="InterPro" id="IPR016054">
    <property type="entry name" value="LY6_UPA_recep-like"/>
</dbReference>
<organism evidence="3 4">
    <name type="scientific">Phodopus roborovskii</name>
    <name type="common">Roborovski's desert hamster</name>
    <name type="synonym">Cricetulus roborovskii</name>
    <dbReference type="NCBI Taxonomy" id="109678"/>
    <lineage>
        <taxon>Eukaryota</taxon>
        <taxon>Metazoa</taxon>
        <taxon>Chordata</taxon>
        <taxon>Craniata</taxon>
        <taxon>Vertebrata</taxon>
        <taxon>Euteleostomi</taxon>
        <taxon>Mammalia</taxon>
        <taxon>Eutheria</taxon>
        <taxon>Euarchontoglires</taxon>
        <taxon>Glires</taxon>
        <taxon>Rodentia</taxon>
        <taxon>Myomorpha</taxon>
        <taxon>Muroidea</taxon>
        <taxon>Cricetidae</taxon>
        <taxon>Cricetinae</taxon>
        <taxon>Phodopus</taxon>
    </lineage>
</organism>
<proteinExistence type="predicted"/>
<sequence length="99" mass="11251">MNLAAKIGTLLIVTLSLLISVEGLTCNVCEFSKNSRCRSGQDRCHAKHGQSCATISQFYGSRHLSSKQLCMFNCKERQIYHKKKLTYYMCCDKNLCNSF</sequence>
<protein>
    <submittedName>
        <fullName evidence="3">Pate4 protein</fullName>
    </submittedName>
</protein>
<reference evidence="3" key="1">
    <citation type="submission" date="2022-06" db="EMBL/GenBank/DDBJ databases">
        <authorList>
            <person name="Andreotti S."/>
            <person name="Wyler E."/>
        </authorList>
    </citation>
    <scope>NUCLEOTIDE SEQUENCE</scope>
</reference>
<evidence type="ECO:0000259" key="2">
    <source>
        <dbReference type="Pfam" id="PF00021"/>
    </source>
</evidence>
<dbReference type="Proteomes" id="UP001152836">
    <property type="component" value="Unassembled WGS sequence"/>
</dbReference>
<gene>
    <name evidence="3" type="primary">Pate4</name>
    <name evidence="3" type="ORF">PHOROB_LOCUS11903</name>
</gene>
<dbReference type="Pfam" id="PF00021">
    <property type="entry name" value="UPAR_LY6"/>
    <property type="match status" value="1"/>
</dbReference>
<dbReference type="AlphaFoldDB" id="A0AAU9ZSA7"/>
<dbReference type="CDD" id="cd23580">
    <property type="entry name" value="TFP_LU_ECD_PATE4"/>
    <property type="match status" value="1"/>
</dbReference>
<keyword evidence="4" id="KW-1185">Reference proteome</keyword>
<feature type="domain" description="UPAR/Ly6" evidence="2">
    <location>
        <begin position="23"/>
        <end position="98"/>
    </location>
</feature>
<dbReference type="EMBL" id="CALSGD010001501">
    <property type="protein sequence ID" value="CAH6860376.1"/>
    <property type="molecule type" value="Genomic_DNA"/>
</dbReference>
<accession>A0AAU9ZSA7</accession>
<feature type="chain" id="PRO_5043404101" evidence="1">
    <location>
        <begin position="24"/>
        <end position="99"/>
    </location>
</feature>
<feature type="signal peptide" evidence="1">
    <location>
        <begin position="1"/>
        <end position="23"/>
    </location>
</feature>
<evidence type="ECO:0000313" key="3">
    <source>
        <dbReference type="EMBL" id="CAH6860376.1"/>
    </source>
</evidence>
<evidence type="ECO:0000256" key="1">
    <source>
        <dbReference type="SAM" id="SignalP"/>
    </source>
</evidence>
<evidence type="ECO:0000313" key="4">
    <source>
        <dbReference type="Proteomes" id="UP001152836"/>
    </source>
</evidence>
<keyword evidence="1" id="KW-0732">Signal</keyword>
<name>A0AAU9ZSA7_PHORO</name>
<comment type="caution">
    <text evidence="3">The sequence shown here is derived from an EMBL/GenBank/DDBJ whole genome shotgun (WGS) entry which is preliminary data.</text>
</comment>